<sequence>MFPKWTGHKKWHCKFCVATWERPQAAAPAQNGHHAARAAEEKAPRGPDPAAGPPPSEGGRLGGHSREEAAALSDPGSPDRRTRTSLNASAPPFARPGAAVAPLGDDLDSQIVGRLALTAVSPDELALLVHQILARVTAAVQALGLRGGVEVFGSLATGFGSVGSDLDMAYSGSVEADESVTLLEYFASLLPEYDFTDIISGSRKGCVCPRVCVCVCEREGEREREREREFDRFLHRTAQSRCPPAAGSH</sequence>
<name>A0ABN9TUS1_9DINO</name>
<dbReference type="Proteomes" id="UP001189429">
    <property type="component" value="Unassembled WGS sequence"/>
</dbReference>
<dbReference type="SUPFAM" id="SSF81301">
    <property type="entry name" value="Nucleotidyltransferase"/>
    <property type="match status" value="1"/>
</dbReference>
<dbReference type="EMBL" id="CAUYUJ010015087">
    <property type="protein sequence ID" value="CAK0849745.1"/>
    <property type="molecule type" value="Genomic_DNA"/>
</dbReference>
<accession>A0ABN9TUS1</accession>
<evidence type="ECO:0000256" key="1">
    <source>
        <dbReference type="SAM" id="MobiDB-lite"/>
    </source>
</evidence>
<protein>
    <recommendedName>
        <fullName evidence="4">Polymerase nucleotidyl transferase domain-containing protein</fullName>
    </recommendedName>
</protein>
<proteinExistence type="predicted"/>
<feature type="region of interest" description="Disordered" evidence="1">
    <location>
        <begin position="27"/>
        <end position="101"/>
    </location>
</feature>
<feature type="compositionally biased region" description="Pro residues" evidence="1">
    <location>
        <begin position="46"/>
        <end position="56"/>
    </location>
</feature>
<evidence type="ECO:0008006" key="4">
    <source>
        <dbReference type="Google" id="ProtNLM"/>
    </source>
</evidence>
<dbReference type="Gene3D" id="3.30.460.10">
    <property type="entry name" value="Beta Polymerase, domain 2"/>
    <property type="match status" value="1"/>
</dbReference>
<keyword evidence="3" id="KW-1185">Reference proteome</keyword>
<dbReference type="InterPro" id="IPR043519">
    <property type="entry name" value="NT_sf"/>
</dbReference>
<reference evidence="2" key="1">
    <citation type="submission" date="2023-10" db="EMBL/GenBank/DDBJ databases">
        <authorList>
            <person name="Chen Y."/>
            <person name="Shah S."/>
            <person name="Dougan E. K."/>
            <person name="Thang M."/>
            <person name="Chan C."/>
        </authorList>
    </citation>
    <scope>NUCLEOTIDE SEQUENCE [LARGE SCALE GENOMIC DNA]</scope>
</reference>
<evidence type="ECO:0000313" key="3">
    <source>
        <dbReference type="Proteomes" id="UP001189429"/>
    </source>
</evidence>
<organism evidence="2 3">
    <name type="scientific">Prorocentrum cordatum</name>
    <dbReference type="NCBI Taxonomy" id="2364126"/>
    <lineage>
        <taxon>Eukaryota</taxon>
        <taxon>Sar</taxon>
        <taxon>Alveolata</taxon>
        <taxon>Dinophyceae</taxon>
        <taxon>Prorocentrales</taxon>
        <taxon>Prorocentraceae</taxon>
        <taxon>Prorocentrum</taxon>
    </lineage>
</organism>
<evidence type="ECO:0000313" key="2">
    <source>
        <dbReference type="EMBL" id="CAK0849745.1"/>
    </source>
</evidence>
<comment type="caution">
    <text evidence="2">The sequence shown here is derived from an EMBL/GenBank/DDBJ whole genome shotgun (WGS) entry which is preliminary data.</text>
</comment>
<gene>
    <name evidence="2" type="ORF">PCOR1329_LOCUS42356</name>
</gene>